<evidence type="ECO:0000313" key="4">
    <source>
        <dbReference type="EMBL" id="MBD2869860.1"/>
    </source>
</evidence>
<sequence length="498" mass="54386">MKNDAFPDHSSSSELEDNSCIPFKSGLGDNLETIQVELGYSSDLSIREFKLGSAAVPAAILWINSMNDAHSLDQNVIAPLLERGSRMEIVPTADGIYEQLCDSVIFSGEVALAESVDSVLTRLLSGASVLLVDGMTKGVTIGNTGYETRSIQEPSSTSVVRGPRDGFVESLSVNVSLIRRRIRDKRLHVEVMTVGSVSHTQIALLYLRHRAPKQVVEEVRERLKRIQIDAVLESNYIEEIIKDAPRSIFPTVYISERPDDIAGGALEGRVVVIVDGSPFVLLLPCTFFHLMQTAEDYYLAFPIAAFVRWLRLIGLYITLLFPALYVGILSFHPEMVPPELLSSILAAREGVPFPLLIEALLMELTFEGLREAGVRMPRAIGSAISIVGALVIGESAVSAGIISPPTIIVVAGTAIASFIIPSVELSGAVRLLRFFMLLFASILGLYGIVLGMMLLGIHLTTIKSVGTPYLAPIAPFKSKEALKTVFRLPWWIVRTKKN</sequence>
<dbReference type="EMBL" id="JACXIY010000016">
    <property type="protein sequence ID" value="MBD2869860.1"/>
    <property type="molecule type" value="Genomic_DNA"/>
</dbReference>
<feature type="transmembrane region" description="Helical" evidence="3">
    <location>
        <begin position="381"/>
        <end position="401"/>
    </location>
</feature>
<dbReference type="AlphaFoldDB" id="A0A927CQM4"/>
<organism evidence="4 5">
    <name type="scientific">Paenibacillus arenilitoris</name>
    <dbReference type="NCBI Taxonomy" id="2772299"/>
    <lineage>
        <taxon>Bacteria</taxon>
        <taxon>Bacillati</taxon>
        <taxon>Bacillota</taxon>
        <taxon>Bacilli</taxon>
        <taxon>Bacillales</taxon>
        <taxon>Paenibacillaceae</taxon>
        <taxon>Paenibacillus</taxon>
    </lineage>
</organism>
<dbReference type="Proteomes" id="UP000632125">
    <property type="component" value="Unassembled WGS sequence"/>
</dbReference>
<dbReference type="PANTHER" id="PTHR22550">
    <property type="entry name" value="SPORE GERMINATION PROTEIN"/>
    <property type="match status" value="1"/>
</dbReference>
<protein>
    <submittedName>
        <fullName evidence="4">Spore germination protein</fullName>
    </submittedName>
</protein>
<evidence type="ECO:0000256" key="1">
    <source>
        <dbReference type="ARBA" id="ARBA00005278"/>
    </source>
</evidence>
<dbReference type="PIRSF" id="PIRSF005690">
    <property type="entry name" value="GerBA"/>
    <property type="match status" value="1"/>
</dbReference>
<name>A0A927CQM4_9BACL</name>
<dbReference type="RefSeq" id="WP_190862290.1">
    <property type="nucleotide sequence ID" value="NZ_JACXIY010000016.1"/>
</dbReference>
<dbReference type="PANTHER" id="PTHR22550:SF5">
    <property type="entry name" value="LEUCINE ZIPPER PROTEIN 4"/>
    <property type="match status" value="1"/>
</dbReference>
<reference evidence="4" key="1">
    <citation type="submission" date="2020-09" db="EMBL/GenBank/DDBJ databases">
        <title>A novel bacterium of genus Paenibacillus, isolated from South China Sea.</title>
        <authorList>
            <person name="Huang H."/>
            <person name="Mo K."/>
            <person name="Hu Y."/>
        </authorList>
    </citation>
    <scope>NUCLEOTIDE SEQUENCE</scope>
    <source>
        <strain evidence="4">IB182493</strain>
    </source>
</reference>
<dbReference type="Pfam" id="PF03323">
    <property type="entry name" value="GerA"/>
    <property type="match status" value="1"/>
</dbReference>
<evidence type="ECO:0000313" key="5">
    <source>
        <dbReference type="Proteomes" id="UP000632125"/>
    </source>
</evidence>
<comment type="caution">
    <text evidence="4">The sequence shown here is derived from an EMBL/GenBank/DDBJ whole genome shotgun (WGS) entry which is preliminary data.</text>
</comment>
<gene>
    <name evidence="4" type="ORF">IDH41_14815</name>
</gene>
<keyword evidence="3" id="KW-0812">Transmembrane</keyword>
<comment type="similarity">
    <text evidence="1">Belongs to the GerABKA family.</text>
</comment>
<accession>A0A927CQM4</accession>
<keyword evidence="3" id="KW-1133">Transmembrane helix</keyword>
<dbReference type="InterPro" id="IPR050768">
    <property type="entry name" value="UPF0353/GerABKA_families"/>
</dbReference>
<feature type="transmembrane region" description="Helical" evidence="3">
    <location>
        <begin position="434"/>
        <end position="459"/>
    </location>
</feature>
<evidence type="ECO:0000256" key="2">
    <source>
        <dbReference type="ARBA" id="ARBA00023136"/>
    </source>
</evidence>
<dbReference type="GO" id="GO:0016020">
    <property type="term" value="C:membrane"/>
    <property type="evidence" value="ECO:0007669"/>
    <property type="project" value="InterPro"/>
</dbReference>
<feature type="transmembrane region" description="Helical" evidence="3">
    <location>
        <begin position="309"/>
        <end position="331"/>
    </location>
</feature>
<keyword evidence="5" id="KW-1185">Reference proteome</keyword>
<keyword evidence="2 3" id="KW-0472">Membrane</keyword>
<evidence type="ECO:0000256" key="3">
    <source>
        <dbReference type="SAM" id="Phobius"/>
    </source>
</evidence>
<proteinExistence type="inferred from homology"/>
<feature type="transmembrane region" description="Helical" evidence="3">
    <location>
        <begin position="407"/>
        <end position="427"/>
    </location>
</feature>
<dbReference type="InterPro" id="IPR004995">
    <property type="entry name" value="Spore_Ger"/>
</dbReference>
<dbReference type="GO" id="GO:0009847">
    <property type="term" value="P:spore germination"/>
    <property type="evidence" value="ECO:0007669"/>
    <property type="project" value="InterPro"/>
</dbReference>